<evidence type="ECO:0008006" key="3">
    <source>
        <dbReference type="Google" id="ProtNLM"/>
    </source>
</evidence>
<reference evidence="2" key="1">
    <citation type="submission" date="2015-11" db="EMBL/GenBank/DDBJ databases">
        <title>De novo transcriptome assembly of four potential Pierce s Disease insect vectors from Arizona vineyards.</title>
        <authorList>
            <person name="Tassone E.E."/>
        </authorList>
    </citation>
    <scope>NUCLEOTIDE SEQUENCE</scope>
</reference>
<keyword evidence="1" id="KW-0732">Signal</keyword>
<dbReference type="AlphaFoldDB" id="A0A1B6GAS3"/>
<dbReference type="EMBL" id="GECZ01010230">
    <property type="protein sequence ID" value="JAS59539.1"/>
    <property type="molecule type" value="Transcribed_RNA"/>
</dbReference>
<feature type="non-terminal residue" evidence="2">
    <location>
        <position position="211"/>
    </location>
</feature>
<organism evidence="2">
    <name type="scientific">Cuerna arida</name>
    <dbReference type="NCBI Taxonomy" id="1464854"/>
    <lineage>
        <taxon>Eukaryota</taxon>
        <taxon>Metazoa</taxon>
        <taxon>Ecdysozoa</taxon>
        <taxon>Arthropoda</taxon>
        <taxon>Hexapoda</taxon>
        <taxon>Insecta</taxon>
        <taxon>Pterygota</taxon>
        <taxon>Neoptera</taxon>
        <taxon>Paraneoptera</taxon>
        <taxon>Hemiptera</taxon>
        <taxon>Auchenorrhyncha</taxon>
        <taxon>Membracoidea</taxon>
        <taxon>Cicadellidae</taxon>
        <taxon>Cicadellinae</taxon>
        <taxon>Proconiini</taxon>
        <taxon>Cuerna</taxon>
    </lineage>
</organism>
<gene>
    <name evidence="2" type="ORF">g.5142</name>
</gene>
<evidence type="ECO:0000313" key="2">
    <source>
        <dbReference type="EMBL" id="JAS59539.1"/>
    </source>
</evidence>
<proteinExistence type="predicted"/>
<feature type="chain" id="PRO_5008583410" description="Lipocalin/cytosolic fatty-acid binding domain-containing protein" evidence="1">
    <location>
        <begin position="19"/>
        <end position="211"/>
    </location>
</feature>
<accession>A0A1B6GAS3</accession>
<feature type="signal peptide" evidence="1">
    <location>
        <begin position="1"/>
        <end position="18"/>
    </location>
</feature>
<name>A0A1B6GAS3_9HEMI</name>
<protein>
    <recommendedName>
        <fullName evidence="3">Lipocalin/cytosolic fatty-acid binding domain-containing protein</fullName>
    </recommendedName>
</protein>
<evidence type="ECO:0000256" key="1">
    <source>
        <dbReference type="SAM" id="SignalP"/>
    </source>
</evidence>
<sequence length="211" mass="23814">MTYLYVILFLAHASTSLAQDCISCKCFDVEARPYAINQLVDKSPFYVQTISPPSTYNKYDTICMDFSAIKGFENTTLVQVKYTTTDLEEIPLVYIESEITQGIFSGVGASYPDYNVLSAGSLGYKDYILTASCDDVYLIYRCELIGRNLGCPLLRKMATVMVISPVRNERPACIQNEKVFAEFFADFKDIQFYDLPNKAENPCPPPLEEIE</sequence>